<dbReference type="InterPro" id="IPR018773">
    <property type="entry name" value="MeTrfase_reg_dom_prd"/>
</dbReference>
<feature type="domain" description="Methyltransferase regulatory" evidence="2">
    <location>
        <begin position="224"/>
        <end position="305"/>
    </location>
</feature>
<organism evidence="3 4">
    <name type="scientific">Aquabacter spiritensis</name>
    <dbReference type="NCBI Taxonomy" id="933073"/>
    <lineage>
        <taxon>Bacteria</taxon>
        <taxon>Pseudomonadati</taxon>
        <taxon>Pseudomonadota</taxon>
        <taxon>Alphaproteobacteria</taxon>
        <taxon>Hyphomicrobiales</taxon>
        <taxon>Xanthobacteraceae</taxon>
        <taxon>Aquabacter</taxon>
    </lineage>
</organism>
<dbReference type="InterPro" id="IPR029063">
    <property type="entry name" value="SAM-dependent_MTases_sf"/>
</dbReference>
<evidence type="ECO:0000259" key="1">
    <source>
        <dbReference type="Pfam" id="PF08242"/>
    </source>
</evidence>
<dbReference type="Pfam" id="PF08242">
    <property type="entry name" value="Methyltransf_12"/>
    <property type="match status" value="1"/>
</dbReference>
<dbReference type="SUPFAM" id="SSF53335">
    <property type="entry name" value="S-adenosyl-L-methionine-dependent methyltransferases"/>
    <property type="match status" value="1"/>
</dbReference>
<keyword evidence="3" id="KW-0489">Methyltransferase</keyword>
<evidence type="ECO:0000313" key="3">
    <source>
        <dbReference type="EMBL" id="TCT02456.1"/>
    </source>
</evidence>
<sequence length="520" mass="56386">MSEWASGYVSDVEYLPGLYLEQAPAHVVLTCLLNGVEPPADGEDFAYCELGCGQGVTANIIAASNPGAQVVALDFNPAHIARARAAAREAGIENVAFHELSFEEAEARADFPQFDMVTMHGVWSWISDAGRAQIVRFLARHLKPGGTVSVTYNAMPGWTALLPIQRLLMEHAQLGQGRSDERVLQSLEFVEFLQKTGSGVLGDEALLNRIRDGNGKSADQDRAVYLAHEYLNTDWRPLYHIDTARLLADAKMSFVGSSALLENFPDLALRPQQREALTRVPPGSLRETLKDYFVPRAFRRDVFVRGFRRMPDAIRDQRLAEFALAMIAPRDEAKTTVEVPAGTAELPKHFYAPMLDALAAGPQTLADLHAIARASKFEGAPSMVEIAGLLIGSGQCVPVPPGRIAAVSPEALAFNIAATREVAEQRAGSAAIALPLTSSGMALRTMEASTFHALACGVPHTVGAVTEWMLERIRKAGVPLRQDGHIISDLDGQRALVRDSVEWCFAHRVGLWTALGALPA</sequence>
<proteinExistence type="predicted"/>
<dbReference type="EMBL" id="SMAI01000013">
    <property type="protein sequence ID" value="TCT02456.1"/>
    <property type="molecule type" value="Genomic_DNA"/>
</dbReference>
<dbReference type="GO" id="GO:0008168">
    <property type="term" value="F:methyltransferase activity"/>
    <property type="evidence" value="ECO:0007669"/>
    <property type="project" value="UniProtKB-KW"/>
</dbReference>
<keyword evidence="4" id="KW-1185">Reference proteome</keyword>
<name>A0A4R3LRR9_9HYPH</name>
<comment type="caution">
    <text evidence="3">The sequence shown here is derived from an EMBL/GenBank/DDBJ whole genome shotgun (WGS) entry which is preliminary data.</text>
</comment>
<reference evidence="3 4" key="1">
    <citation type="submission" date="2019-03" db="EMBL/GenBank/DDBJ databases">
        <title>Genomic Encyclopedia of Type Strains, Phase IV (KMG-IV): sequencing the most valuable type-strain genomes for metagenomic binning, comparative biology and taxonomic classification.</title>
        <authorList>
            <person name="Goeker M."/>
        </authorList>
    </citation>
    <scope>NUCLEOTIDE SEQUENCE [LARGE SCALE GENOMIC DNA]</scope>
    <source>
        <strain evidence="3 4">DSM 9035</strain>
    </source>
</reference>
<accession>A0A4R3LRR9</accession>
<dbReference type="OrthoDB" id="5298787at2"/>
<evidence type="ECO:0000259" key="2">
    <source>
        <dbReference type="Pfam" id="PF10119"/>
    </source>
</evidence>
<dbReference type="RefSeq" id="WP_132034093.1">
    <property type="nucleotide sequence ID" value="NZ_SMAI01000013.1"/>
</dbReference>
<evidence type="ECO:0000313" key="4">
    <source>
        <dbReference type="Proteomes" id="UP000294664"/>
    </source>
</evidence>
<dbReference type="Gene3D" id="3.40.50.150">
    <property type="entry name" value="Vaccinia Virus protein VP39"/>
    <property type="match status" value="1"/>
</dbReference>
<dbReference type="Proteomes" id="UP000294664">
    <property type="component" value="Unassembled WGS sequence"/>
</dbReference>
<feature type="domain" description="Methyltransferase type 12" evidence="1">
    <location>
        <begin position="49"/>
        <end position="147"/>
    </location>
</feature>
<gene>
    <name evidence="3" type="ORF">EDC64_113107</name>
</gene>
<dbReference type="PANTHER" id="PTHR42912">
    <property type="entry name" value="METHYLTRANSFERASE"/>
    <property type="match status" value="1"/>
</dbReference>
<dbReference type="GO" id="GO:0032259">
    <property type="term" value="P:methylation"/>
    <property type="evidence" value="ECO:0007669"/>
    <property type="project" value="UniProtKB-KW"/>
</dbReference>
<dbReference type="CDD" id="cd02440">
    <property type="entry name" value="AdoMet_MTases"/>
    <property type="match status" value="1"/>
</dbReference>
<dbReference type="AlphaFoldDB" id="A0A4R3LRR9"/>
<dbReference type="InterPro" id="IPR050508">
    <property type="entry name" value="Methyltransf_Superfamily"/>
</dbReference>
<dbReference type="Pfam" id="PF10119">
    <property type="entry name" value="MethyTransf_Reg"/>
    <property type="match status" value="1"/>
</dbReference>
<dbReference type="InterPro" id="IPR013217">
    <property type="entry name" value="Methyltransf_12"/>
</dbReference>
<protein>
    <submittedName>
        <fullName evidence="3">Methyltransferase family protein</fullName>
    </submittedName>
</protein>
<keyword evidence="3" id="KW-0808">Transferase</keyword>